<accession>A0A1G9Z4V3</accession>
<organism evidence="2 3">
    <name type="scientific">Halogranum gelatinilyticum</name>
    <dbReference type="NCBI Taxonomy" id="660521"/>
    <lineage>
        <taxon>Archaea</taxon>
        <taxon>Methanobacteriati</taxon>
        <taxon>Methanobacteriota</taxon>
        <taxon>Stenosarchaea group</taxon>
        <taxon>Halobacteria</taxon>
        <taxon>Halobacteriales</taxon>
        <taxon>Haloferacaceae</taxon>
    </lineage>
</organism>
<keyword evidence="1" id="KW-0812">Transmembrane</keyword>
<dbReference type="Proteomes" id="UP000199451">
    <property type="component" value="Unassembled WGS sequence"/>
</dbReference>
<gene>
    <name evidence="2" type="ORF">SAMN04487949_3537</name>
</gene>
<dbReference type="STRING" id="660521.SAMN04487949_3537"/>
<keyword evidence="3" id="KW-1185">Reference proteome</keyword>
<proteinExistence type="predicted"/>
<name>A0A1G9Z4V3_9EURY</name>
<keyword evidence="1" id="KW-0472">Membrane</keyword>
<evidence type="ECO:0000256" key="1">
    <source>
        <dbReference type="SAM" id="Phobius"/>
    </source>
</evidence>
<dbReference type="EMBL" id="FNHL01000006">
    <property type="protein sequence ID" value="SDN15985.1"/>
    <property type="molecule type" value="Genomic_DNA"/>
</dbReference>
<feature type="transmembrane region" description="Helical" evidence="1">
    <location>
        <begin position="35"/>
        <end position="63"/>
    </location>
</feature>
<keyword evidence="1" id="KW-1133">Transmembrane helix</keyword>
<evidence type="ECO:0000313" key="2">
    <source>
        <dbReference type="EMBL" id="SDN15985.1"/>
    </source>
</evidence>
<dbReference type="AlphaFoldDB" id="A0A1G9Z4V3"/>
<protein>
    <submittedName>
        <fullName evidence="2">Uncharacterized protein</fullName>
    </submittedName>
</protein>
<reference evidence="3" key="1">
    <citation type="submission" date="2016-10" db="EMBL/GenBank/DDBJ databases">
        <authorList>
            <person name="Varghese N."/>
            <person name="Submissions S."/>
        </authorList>
    </citation>
    <scope>NUCLEOTIDE SEQUENCE [LARGE SCALE GENOMIC DNA]</scope>
    <source>
        <strain evidence="3">CGMCC 1.10119</strain>
    </source>
</reference>
<sequence length="67" mass="6906">MILSFLIGALICLLSGSLTLLTLLASVKDANAEFVLLMSLIAFGFGAATIRVTAAPLLAWLAALGWG</sequence>
<evidence type="ECO:0000313" key="3">
    <source>
        <dbReference type="Proteomes" id="UP000199451"/>
    </source>
</evidence>